<keyword evidence="3" id="KW-1185">Reference proteome</keyword>
<reference evidence="2 3" key="1">
    <citation type="submission" date="2016-11" db="EMBL/GenBank/DDBJ databases">
        <title>Trade-off between light-utilization and light-protection in marine flavobacteria.</title>
        <authorList>
            <person name="Kumagai Y."/>
        </authorList>
    </citation>
    <scope>NUCLEOTIDE SEQUENCE [LARGE SCALE GENOMIC DNA]</scope>
    <source>
        <strain evidence="2 3">NBRC 107125</strain>
    </source>
</reference>
<dbReference type="InterPro" id="IPR049381">
    <property type="entry name" value="UbiD-like_C"/>
</dbReference>
<dbReference type="KEGG" id="osg:BST96_04270"/>
<dbReference type="SUPFAM" id="SSF143968">
    <property type="entry name" value="UbiD C-terminal domain-like"/>
    <property type="match status" value="1"/>
</dbReference>
<evidence type="ECO:0000313" key="2">
    <source>
        <dbReference type="EMBL" id="ARN73394.1"/>
    </source>
</evidence>
<feature type="domain" description="3-octaprenyl-4-hydroxybenzoate carboxy-lyase-like C-terminal" evidence="1">
    <location>
        <begin position="9"/>
        <end position="70"/>
    </location>
</feature>
<dbReference type="PANTHER" id="PTHR30108">
    <property type="entry name" value="3-OCTAPRENYL-4-HYDROXYBENZOATE CARBOXY-LYASE-RELATED"/>
    <property type="match status" value="1"/>
</dbReference>
<dbReference type="RefSeq" id="WP_085757505.1">
    <property type="nucleotide sequence ID" value="NZ_CP019343.1"/>
</dbReference>
<proteinExistence type="predicted"/>
<dbReference type="Pfam" id="PF20696">
    <property type="entry name" value="UbiD_C"/>
    <property type="match status" value="1"/>
</dbReference>
<dbReference type="Proteomes" id="UP000193450">
    <property type="component" value="Chromosome"/>
</dbReference>
<name>A0A1X9N8I2_9GAMM</name>
<evidence type="ECO:0000313" key="3">
    <source>
        <dbReference type="Proteomes" id="UP000193450"/>
    </source>
</evidence>
<accession>A0A1X9N8I2</accession>
<organism evidence="2 3">
    <name type="scientific">Oceanicoccus sagamiensis</name>
    <dbReference type="NCBI Taxonomy" id="716816"/>
    <lineage>
        <taxon>Bacteria</taxon>
        <taxon>Pseudomonadati</taxon>
        <taxon>Pseudomonadota</taxon>
        <taxon>Gammaproteobacteria</taxon>
        <taxon>Cellvibrionales</taxon>
        <taxon>Spongiibacteraceae</taxon>
        <taxon>Oceanicoccus</taxon>
    </lineage>
</organism>
<dbReference type="InterPro" id="IPR002830">
    <property type="entry name" value="UbiD"/>
</dbReference>
<dbReference type="EMBL" id="CP019343">
    <property type="protein sequence ID" value="ARN73394.1"/>
    <property type="molecule type" value="Genomic_DNA"/>
</dbReference>
<dbReference type="Gene3D" id="3.40.1670.10">
    <property type="entry name" value="UbiD C-terminal domain-like"/>
    <property type="match status" value="1"/>
</dbReference>
<dbReference type="PANTHER" id="PTHR30108:SF17">
    <property type="entry name" value="FERULIC ACID DECARBOXYLASE 1"/>
    <property type="match status" value="1"/>
</dbReference>
<dbReference type="AlphaFoldDB" id="A0A1X9N8I2"/>
<evidence type="ECO:0000259" key="1">
    <source>
        <dbReference type="Pfam" id="PF20696"/>
    </source>
</evidence>
<protein>
    <recommendedName>
        <fullName evidence="1">3-octaprenyl-4-hydroxybenzoate carboxy-lyase-like C-terminal domain-containing protein</fullName>
    </recommendedName>
</protein>
<gene>
    <name evidence="2" type="ORF">BST96_04270</name>
</gene>
<dbReference type="GO" id="GO:0005737">
    <property type="term" value="C:cytoplasm"/>
    <property type="evidence" value="ECO:0007669"/>
    <property type="project" value="TreeGrafter"/>
</dbReference>
<dbReference type="GO" id="GO:0016831">
    <property type="term" value="F:carboxy-lyase activity"/>
    <property type="evidence" value="ECO:0007669"/>
    <property type="project" value="InterPro"/>
</dbReference>
<dbReference type="STRING" id="716816.BST96_04270"/>
<sequence>MAAIVPIYKLIVVVDEDVDVLDTLQVDNAIAARWQPEDAYAIVGGRGMPLDPSLAEQGPTFKGSKMVIDATKPFPEEGRETPFSKRNREWLDELAPDAISAVDKKYADIINGGKKW</sequence>